<dbReference type="Proteomes" id="UP000286934">
    <property type="component" value="Unassembled WGS sequence"/>
</dbReference>
<dbReference type="InterPro" id="IPR001635">
    <property type="entry name" value="Flag_hook_Flik"/>
</dbReference>
<evidence type="ECO:0000256" key="3">
    <source>
        <dbReference type="ARBA" id="ARBA00022795"/>
    </source>
</evidence>
<name>A0A432WP85_9GAMM</name>
<organism evidence="6 7">
    <name type="scientific">Aliidiomarina shirensis</name>
    <dbReference type="NCBI Taxonomy" id="1048642"/>
    <lineage>
        <taxon>Bacteria</taxon>
        <taxon>Pseudomonadati</taxon>
        <taxon>Pseudomonadota</taxon>
        <taxon>Gammaproteobacteria</taxon>
        <taxon>Alteromonadales</taxon>
        <taxon>Idiomarinaceae</taxon>
        <taxon>Aliidiomarina</taxon>
    </lineage>
</organism>
<reference evidence="7" key="1">
    <citation type="journal article" date="2018" name="Front. Microbiol.">
        <title>Genome-Based Analysis Reveals the Taxonomy and Diversity of the Family Idiomarinaceae.</title>
        <authorList>
            <person name="Liu Y."/>
            <person name="Lai Q."/>
            <person name="Shao Z."/>
        </authorList>
    </citation>
    <scope>NUCLEOTIDE SEQUENCE [LARGE SCALE GENOMIC DNA]</scope>
    <source>
        <strain evidence="7">AIS</strain>
    </source>
</reference>
<comment type="caution">
    <text evidence="6">The sequence shown here is derived from an EMBL/GenBank/DDBJ whole genome shotgun (WGS) entry which is preliminary data.</text>
</comment>
<proteinExistence type="inferred from homology"/>
<dbReference type="OrthoDB" id="1792985at2"/>
<feature type="compositionally biased region" description="Polar residues" evidence="4">
    <location>
        <begin position="8"/>
        <end position="19"/>
    </location>
</feature>
<comment type="function">
    <text evidence="1">Controls the length of the flagellar hook.</text>
</comment>
<evidence type="ECO:0000256" key="2">
    <source>
        <dbReference type="ARBA" id="ARBA00009149"/>
    </source>
</evidence>
<feature type="compositionally biased region" description="Low complexity" evidence="4">
    <location>
        <begin position="20"/>
        <end position="29"/>
    </location>
</feature>
<dbReference type="PANTHER" id="PTHR37533">
    <property type="entry name" value="FLAGELLAR HOOK-LENGTH CONTROL PROTEIN"/>
    <property type="match status" value="1"/>
</dbReference>
<evidence type="ECO:0000256" key="4">
    <source>
        <dbReference type="SAM" id="MobiDB-lite"/>
    </source>
</evidence>
<dbReference type="CDD" id="cd17470">
    <property type="entry name" value="T3SS_Flik_C"/>
    <property type="match status" value="1"/>
</dbReference>
<feature type="compositionally biased region" description="Low complexity" evidence="4">
    <location>
        <begin position="420"/>
        <end position="446"/>
    </location>
</feature>
<dbReference type="PRINTS" id="PR01007">
    <property type="entry name" value="FLGHOOKFLIK"/>
</dbReference>
<dbReference type="EMBL" id="PIPP01000006">
    <property type="protein sequence ID" value="RUO35593.1"/>
    <property type="molecule type" value="Genomic_DNA"/>
</dbReference>
<evidence type="ECO:0000256" key="1">
    <source>
        <dbReference type="ARBA" id="ARBA00003944"/>
    </source>
</evidence>
<dbReference type="GO" id="GO:0009424">
    <property type="term" value="C:bacterial-type flagellum hook"/>
    <property type="evidence" value="ECO:0007669"/>
    <property type="project" value="InterPro"/>
</dbReference>
<dbReference type="PANTHER" id="PTHR37533:SF2">
    <property type="entry name" value="FLAGELLAR HOOK-LENGTH CONTROL PROTEIN"/>
    <property type="match status" value="1"/>
</dbReference>
<keyword evidence="3" id="KW-1005">Bacterial flagellum biogenesis</keyword>
<evidence type="ECO:0000259" key="5">
    <source>
        <dbReference type="Pfam" id="PF02120"/>
    </source>
</evidence>
<keyword evidence="7" id="KW-1185">Reference proteome</keyword>
<dbReference type="RefSeq" id="WP_126808841.1">
    <property type="nucleotide sequence ID" value="NZ_PIPP01000006.1"/>
</dbReference>
<dbReference type="AlphaFoldDB" id="A0A432WP85"/>
<dbReference type="Gene3D" id="3.30.750.140">
    <property type="match status" value="1"/>
</dbReference>
<gene>
    <name evidence="6" type="ORF">CWE13_11740</name>
</gene>
<dbReference type="Pfam" id="PF02120">
    <property type="entry name" value="Flg_hook"/>
    <property type="match status" value="1"/>
</dbReference>
<comment type="similarity">
    <text evidence="2">Belongs to the FliK family.</text>
</comment>
<dbReference type="InterPro" id="IPR038610">
    <property type="entry name" value="FliK-like_C_sf"/>
</dbReference>
<evidence type="ECO:0000313" key="6">
    <source>
        <dbReference type="EMBL" id="RUO35593.1"/>
    </source>
</evidence>
<accession>A0A432WP85</accession>
<sequence>MLNMMLLNPSQPGTNSPQNASAAATTSATTPGDFAARLQNLVDVQQGAKKATGDKHTPQEILLSDLIPSELKPGVELVPGDQVQPLPIELPAEAPLMAASTQGTQPLATQQNNLSEDMLARIEQAQALAKQLNQGHSAPTAAVQDVNSLFNAQNTVSPTTLPSSQTQQLASMQPSAAMQQVMSEQNSKNMQPSAMAQTLKAGNNQLATVNSQTLTASQTAALQMAMQLSGQERASLPAGAFSEGNTFLADAKLPPTPQQPMPTWQPLATPVPIKQAMPTAESALQGMNSLTNVSTSANGEQANLAAMQAASTNVASSNASPTSTLTAPLASNAWQQQLSQQVVNMNFRQDNQVALRLHPAELGPLMINLRMDDQAASLQFSATNANVRAAVETAIPQLREILAENGIELSESSVNDGQAEQQNQEQSSGSSEVADNSLSTPTQSTEESSERELDIQVGNGQIDLYA</sequence>
<dbReference type="GO" id="GO:0044780">
    <property type="term" value="P:bacterial-type flagellum assembly"/>
    <property type="evidence" value="ECO:0007669"/>
    <property type="project" value="InterPro"/>
</dbReference>
<dbReference type="InterPro" id="IPR052563">
    <property type="entry name" value="FliK"/>
</dbReference>
<feature type="domain" description="Flagellar hook-length control protein-like C-terminal" evidence="5">
    <location>
        <begin position="344"/>
        <end position="422"/>
    </location>
</feature>
<feature type="region of interest" description="Disordered" evidence="4">
    <location>
        <begin position="1"/>
        <end position="29"/>
    </location>
</feature>
<evidence type="ECO:0000313" key="7">
    <source>
        <dbReference type="Proteomes" id="UP000286934"/>
    </source>
</evidence>
<protein>
    <recommendedName>
        <fullName evidence="5">Flagellar hook-length control protein-like C-terminal domain-containing protein</fullName>
    </recommendedName>
</protein>
<dbReference type="InterPro" id="IPR021136">
    <property type="entry name" value="Flagellar_hook_control-like_C"/>
</dbReference>
<feature type="region of interest" description="Disordered" evidence="4">
    <location>
        <begin position="411"/>
        <end position="466"/>
    </location>
</feature>